<feature type="region of interest" description="Disordered" evidence="1">
    <location>
        <begin position="232"/>
        <end position="267"/>
    </location>
</feature>
<accession>A0ABR1FJU5</accession>
<feature type="compositionally biased region" description="Basic and acidic residues" evidence="1">
    <location>
        <begin position="119"/>
        <end position="136"/>
    </location>
</feature>
<feature type="compositionally biased region" description="Basic residues" evidence="1">
    <location>
        <begin position="253"/>
        <end position="263"/>
    </location>
</feature>
<evidence type="ECO:0000313" key="2">
    <source>
        <dbReference type="EMBL" id="KAK7232206.1"/>
    </source>
</evidence>
<feature type="compositionally biased region" description="Acidic residues" evidence="1">
    <location>
        <begin position="12"/>
        <end position="29"/>
    </location>
</feature>
<gene>
    <name evidence="2" type="ORF">SO694_0003014</name>
</gene>
<sequence length="445" mass="48605">MYSPWDAQHDDFFDEGDGYSGAEEEDDEAAAPPPPSGRDARAEKDPSRVEELERENLRPADAQAREPRGEVGAAERPRDSVLGVDASSVTRVRRSSEPGGEVGAADRPRNSLLGVDASRLTRSEPKDSRPTRVGRASERAMKLEALVARLRQACDSGNCAAKILRDIYSTRLDFNEIAMMGLGGLGGPLDMLRKTGSRDERRDAKRLINAWNRIVTDGRAADERFKLEATTRKASALEADEKKEERRDDAPSRRRAPPRKRRRRCDDDAHSLFPALFPPYPAAPATPAPLHFSAEGHPRVLVRVPLHGGRVVEATVTWPHGHSRTPTPDAFAATVGAQFDLAEDQTTAIARSIRDQLREHLLRAQLRAAAEPARRGGGDDDAYVGDEEAEWEPTRAEAGAIAELNVASAMQDAAEHSPTGSRPPVCLCPGVEDCGLIPCPFVFFP</sequence>
<dbReference type="Proteomes" id="UP001363151">
    <property type="component" value="Unassembled WGS sequence"/>
</dbReference>
<protein>
    <recommendedName>
        <fullName evidence="4">TFIIS N-terminal domain-containing protein</fullName>
    </recommendedName>
</protein>
<proteinExistence type="predicted"/>
<dbReference type="EMBL" id="JBBJCI010000370">
    <property type="protein sequence ID" value="KAK7232206.1"/>
    <property type="molecule type" value="Genomic_DNA"/>
</dbReference>
<name>A0ABR1FJU5_AURAN</name>
<organism evidence="2 3">
    <name type="scientific">Aureococcus anophagefferens</name>
    <name type="common">Harmful bloom alga</name>
    <dbReference type="NCBI Taxonomy" id="44056"/>
    <lineage>
        <taxon>Eukaryota</taxon>
        <taxon>Sar</taxon>
        <taxon>Stramenopiles</taxon>
        <taxon>Ochrophyta</taxon>
        <taxon>Pelagophyceae</taxon>
        <taxon>Pelagomonadales</taxon>
        <taxon>Pelagomonadaceae</taxon>
        <taxon>Aureococcus</taxon>
    </lineage>
</organism>
<comment type="caution">
    <text evidence="2">The sequence shown here is derived from an EMBL/GenBank/DDBJ whole genome shotgun (WGS) entry which is preliminary data.</text>
</comment>
<feature type="region of interest" description="Disordered" evidence="1">
    <location>
        <begin position="1"/>
        <end position="136"/>
    </location>
</feature>
<evidence type="ECO:0008006" key="4">
    <source>
        <dbReference type="Google" id="ProtNLM"/>
    </source>
</evidence>
<keyword evidence="3" id="KW-1185">Reference proteome</keyword>
<evidence type="ECO:0000313" key="3">
    <source>
        <dbReference type="Proteomes" id="UP001363151"/>
    </source>
</evidence>
<feature type="compositionally biased region" description="Basic and acidic residues" evidence="1">
    <location>
        <begin position="239"/>
        <end position="252"/>
    </location>
</feature>
<feature type="compositionally biased region" description="Basic and acidic residues" evidence="1">
    <location>
        <begin position="38"/>
        <end position="79"/>
    </location>
</feature>
<evidence type="ECO:0000256" key="1">
    <source>
        <dbReference type="SAM" id="MobiDB-lite"/>
    </source>
</evidence>
<reference evidence="2 3" key="1">
    <citation type="submission" date="2024-03" db="EMBL/GenBank/DDBJ databases">
        <title>Aureococcus anophagefferens CCMP1851 and Kratosvirus quantuckense: Draft genome of a second virus-susceptible host strain in the model system.</title>
        <authorList>
            <person name="Chase E."/>
            <person name="Truchon A.R."/>
            <person name="Schepens W."/>
            <person name="Wilhelm S.W."/>
        </authorList>
    </citation>
    <scope>NUCLEOTIDE SEQUENCE [LARGE SCALE GENOMIC DNA]</scope>
    <source>
        <strain evidence="2 3">CCMP1851</strain>
    </source>
</reference>